<dbReference type="RefSeq" id="WP_124296412.1">
    <property type="nucleotide sequence ID" value="NZ_BDES01000076.1"/>
</dbReference>
<sequence length="282" mass="30726">MLHHIFDNPHFEGNFGNDGIKHQKSAGSKEIISKFLSIAWRPAFSSFMIAAALSVSGCSGVMVNGKFVPTGSAEASYMFYGHTFDIVPTLGSTDRIVIRGGTKSIDTKLSKVRIVAQKVIQGESIVVIAGTKYSGDYAPTWEIVSTRQDGMSIYRIPLAPTGVSSEPYSFTFNEDGLEIRDVSAEGGNSQLGGGVFYRAGKFYSLADYYRHKATLERRAASSGYHQRSQQTSYRKTDRVRPTRFGSSSNAPSNQGFVDDVSRVEGKGVNNTSQSTGQINLQD</sequence>
<evidence type="ECO:0000256" key="1">
    <source>
        <dbReference type="SAM" id="MobiDB-lite"/>
    </source>
</evidence>
<feature type="compositionally biased region" description="Polar residues" evidence="1">
    <location>
        <begin position="223"/>
        <end position="233"/>
    </location>
</feature>
<proteinExistence type="predicted"/>
<comment type="caution">
    <text evidence="2">The sequence shown here is derived from an EMBL/GenBank/DDBJ whole genome shotgun (WGS) entry which is preliminary data.</text>
</comment>
<feature type="region of interest" description="Disordered" evidence="1">
    <location>
        <begin position="219"/>
        <end position="258"/>
    </location>
</feature>
<dbReference type="EMBL" id="BDES01000076">
    <property type="protein sequence ID" value="GCD54072.1"/>
    <property type="molecule type" value="Genomic_DNA"/>
</dbReference>
<evidence type="ECO:0000313" key="2">
    <source>
        <dbReference type="EMBL" id="GCD54072.1"/>
    </source>
</evidence>
<protein>
    <submittedName>
        <fullName evidence="2">Uncharacterized protein</fullName>
    </submittedName>
</protein>
<organism evidence="2 3">
    <name type="scientific">Acetobacter pasteurianus NBRC 3188</name>
    <dbReference type="NCBI Taxonomy" id="1226663"/>
    <lineage>
        <taxon>Bacteria</taxon>
        <taxon>Pseudomonadati</taxon>
        <taxon>Pseudomonadota</taxon>
        <taxon>Alphaproteobacteria</taxon>
        <taxon>Acetobacterales</taxon>
        <taxon>Acetobacteraceae</taxon>
        <taxon>Acetobacter</taxon>
    </lineage>
</organism>
<dbReference type="AlphaFoldDB" id="A0A401WXI3"/>
<reference evidence="2 3" key="1">
    <citation type="submission" date="2016-06" db="EMBL/GenBank/DDBJ databases">
        <title>Acetobacter pasteurianus NBRC 3188 whole genome sequencing project.</title>
        <authorList>
            <person name="Matsutani M."/>
            <person name="Shiwa Y."/>
            <person name="Okamoto-Kainuma A."/>
            <person name="Ishikawa M."/>
            <person name="Koizumi Y."/>
            <person name="Yoshikawa H."/>
            <person name="Yakushi T."/>
            <person name="Matsushita K."/>
        </authorList>
    </citation>
    <scope>NUCLEOTIDE SEQUENCE [LARGE SCALE GENOMIC DNA]</scope>
    <source>
        <strain evidence="2 3">NBRC 3188</strain>
    </source>
</reference>
<dbReference type="Proteomes" id="UP000287300">
    <property type="component" value="Unassembled WGS sequence"/>
</dbReference>
<accession>A0A401WXI3</accession>
<gene>
    <name evidence="2" type="ORF">NBRC3188_2769</name>
</gene>
<evidence type="ECO:0000313" key="3">
    <source>
        <dbReference type="Proteomes" id="UP000287300"/>
    </source>
</evidence>
<name>A0A401WXI3_ACEPA</name>
<feature type="compositionally biased region" description="Polar residues" evidence="1">
    <location>
        <begin position="244"/>
        <end position="255"/>
    </location>
</feature>